<proteinExistence type="inferred from homology"/>
<evidence type="ECO:0000256" key="5">
    <source>
        <dbReference type="ARBA" id="ARBA00022989"/>
    </source>
</evidence>
<name>A0A2U1ZTA8_9MICO</name>
<comment type="caution">
    <text evidence="11">The sequence shown here is derived from an EMBL/GenBank/DDBJ whole genome shotgun (WGS) entry which is preliminary data.</text>
</comment>
<evidence type="ECO:0000259" key="10">
    <source>
        <dbReference type="Pfam" id="PF21088"/>
    </source>
</evidence>
<dbReference type="GO" id="GO:0008381">
    <property type="term" value="F:mechanosensitive monoatomic ion channel activity"/>
    <property type="evidence" value="ECO:0007669"/>
    <property type="project" value="InterPro"/>
</dbReference>
<dbReference type="Pfam" id="PF21088">
    <property type="entry name" value="MS_channel_1st"/>
    <property type="match status" value="1"/>
</dbReference>
<dbReference type="InterPro" id="IPR011066">
    <property type="entry name" value="MscS_channel_C_sf"/>
</dbReference>
<dbReference type="AlphaFoldDB" id="A0A2U1ZTA8"/>
<keyword evidence="6 7" id="KW-0472">Membrane</keyword>
<evidence type="ECO:0000256" key="1">
    <source>
        <dbReference type="ARBA" id="ARBA00004651"/>
    </source>
</evidence>
<dbReference type="Gene3D" id="3.30.70.100">
    <property type="match status" value="1"/>
</dbReference>
<evidence type="ECO:0000259" key="9">
    <source>
        <dbReference type="Pfam" id="PF21082"/>
    </source>
</evidence>
<feature type="transmembrane region" description="Helical" evidence="7">
    <location>
        <begin position="102"/>
        <end position="124"/>
    </location>
</feature>
<keyword evidence="4 7" id="KW-0812">Transmembrane</keyword>
<feature type="domain" description="Mechanosensitive ion channel MscS" evidence="8">
    <location>
        <begin position="123"/>
        <end position="189"/>
    </location>
</feature>
<dbReference type="FunFam" id="2.30.30.60:FF:000001">
    <property type="entry name" value="MscS Mechanosensitive ion channel"/>
    <property type="match status" value="1"/>
</dbReference>
<dbReference type="Gene3D" id="2.30.30.60">
    <property type="match status" value="1"/>
</dbReference>
<dbReference type="Pfam" id="PF21082">
    <property type="entry name" value="MS_channel_3rd"/>
    <property type="match status" value="1"/>
</dbReference>
<keyword evidence="3" id="KW-1003">Cell membrane</keyword>
<feature type="transmembrane region" description="Helical" evidence="7">
    <location>
        <begin position="12"/>
        <end position="33"/>
    </location>
</feature>
<comment type="similarity">
    <text evidence="2">Belongs to the MscS (TC 1.A.23) family.</text>
</comment>
<evidence type="ECO:0000256" key="3">
    <source>
        <dbReference type="ARBA" id="ARBA00022475"/>
    </source>
</evidence>
<dbReference type="SUPFAM" id="SSF50182">
    <property type="entry name" value="Sm-like ribonucleoproteins"/>
    <property type="match status" value="1"/>
</dbReference>
<dbReference type="RefSeq" id="WP_109228536.1">
    <property type="nucleotide sequence ID" value="NZ_PYHR01000002.1"/>
</dbReference>
<dbReference type="Gene3D" id="1.10.287.1260">
    <property type="match status" value="1"/>
</dbReference>
<keyword evidence="12" id="KW-1185">Reference proteome</keyword>
<organism evidence="11 12">
    <name type="scientific">Serinibacter arcticus</name>
    <dbReference type="NCBI Taxonomy" id="1655435"/>
    <lineage>
        <taxon>Bacteria</taxon>
        <taxon>Bacillati</taxon>
        <taxon>Actinomycetota</taxon>
        <taxon>Actinomycetes</taxon>
        <taxon>Micrococcales</taxon>
        <taxon>Beutenbergiaceae</taxon>
        <taxon>Serinibacter</taxon>
    </lineage>
</organism>
<evidence type="ECO:0000259" key="8">
    <source>
        <dbReference type="Pfam" id="PF00924"/>
    </source>
</evidence>
<feature type="domain" description="Mechanosensitive ion channel transmembrane helices 2/3" evidence="10">
    <location>
        <begin position="81"/>
        <end position="121"/>
    </location>
</feature>
<dbReference type="InterPro" id="IPR006685">
    <property type="entry name" value="MscS_channel_2nd"/>
</dbReference>
<dbReference type="Pfam" id="PF00924">
    <property type="entry name" value="MS_channel_2nd"/>
    <property type="match status" value="1"/>
</dbReference>
<feature type="domain" description="Mechanosensitive ion channel MscS C-terminal" evidence="9">
    <location>
        <begin position="199"/>
        <end position="285"/>
    </location>
</feature>
<dbReference type="PANTHER" id="PTHR30460:SF0">
    <property type="entry name" value="MODERATE CONDUCTANCE MECHANOSENSITIVE CHANNEL YBIO"/>
    <property type="match status" value="1"/>
</dbReference>
<gene>
    <name evidence="11" type="ORF">C8046_05185</name>
</gene>
<feature type="transmembrane region" description="Helical" evidence="7">
    <location>
        <begin position="77"/>
        <end position="96"/>
    </location>
</feature>
<dbReference type="OrthoDB" id="4638917at2"/>
<dbReference type="PANTHER" id="PTHR30460">
    <property type="entry name" value="MODERATE CONDUCTANCE MECHANOSENSITIVE CHANNEL YBIO"/>
    <property type="match status" value="1"/>
</dbReference>
<evidence type="ECO:0000256" key="7">
    <source>
        <dbReference type="SAM" id="Phobius"/>
    </source>
</evidence>
<evidence type="ECO:0000256" key="4">
    <source>
        <dbReference type="ARBA" id="ARBA00022692"/>
    </source>
</evidence>
<dbReference type="GO" id="GO:0005886">
    <property type="term" value="C:plasma membrane"/>
    <property type="evidence" value="ECO:0007669"/>
    <property type="project" value="UniProtKB-SubCell"/>
</dbReference>
<protein>
    <submittedName>
        <fullName evidence="11">Mechanosensitive ion channel protein MscS</fullName>
    </submittedName>
</protein>
<dbReference type="InterPro" id="IPR049278">
    <property type="entry name" value="MS_channel_C"/>
</dbReference>
<evidence type="ECO:0000313" key="11">
    <source>
        <dbReference type="EMBL" id="PWD50152.1"/>
    </source>
</evidence>
<sequence>MSSTIDYLSGAPLRAGIIIAIGAVTVVVARWVLGRIVRRLSRAPLPTVDTSGRFTVTLGSVPDDHARVRRLKTLHQLLASVITVVVAVVVVSMVLSEFGVDIAPLIASAGVVGVALAFGAQSLVSDLLAGLFMLVENQYNVGDRVELGALGSTLANGTIEEVGLRVTTLRDDDGRLWYVRNGQILRVANESQGWSLAVVDVALAPETEISEARDLVQDLVTSVLAEPSLADAVLPDRPPTVRVSDISATSAVLQVRAHAQPGQNQRVASVLRRRLYAEFTSRGIKLA</sequence>
<keyword evidence="5 7" id="KW-1133">Transmembrane helix</keyword>
<evidence type="ECO:0000256" key="6">
    <source>
        <dbReference type="ARBA" id="ARBA00023136"/>
    </source>
</evidence>
<reference evidence="11 12" key="1">
    <citation type="submission" date="2018-03" db="EMBL/GenBank/DDBJ databases">
        <title>Genome assembly of novel Miniimonas species PCH200.</title>
        <authorList>
            <person name="Thakur V."/>
            <person name="Kumar V."/>
            <person name="Singh D."/>
        </authorList>
    </citation>
    <scope>NUCLEOTIDE SEQUENCE [LARGE SCALE GENOMIC DNA]</scope>
    <source>
        <strain evidence="11 12">PCH200</strain>
    </source>
</reference>
<dbReference type="InterPro" id="IPR045276">
    <property type="entry name" value="YbiO_bact"/>
</dbReference>
<dbReference type="InterPro" id="IPR049142">
    <property type="entry name" value="MS_channel_1st"/>
</dbReference>
<comment type="subcellular location">
    <subcellularLocation>
        <location evidence="1">Cell membrane</location>
        <topology evidence="1">Multi-pass membrane protein</topology>
    </subcellularLocation>
</comment>
<dbReference type="EMBL" id="PYHR01000002">
    <property type="protein sequence ID" value="PWD50152.1"/>
    <property type="molecule type" value="Genomic_DNA"/>
</dbReference>
<accession>A0A2U1ZTA8</accession>
<dbReference type="Proteomes" id="UP000245166">
    <property type="component" value="Unassembled WGS sequence"/>
</dbReference>
<dbReference type="InterPro" id="IPR011014">
    <property type="entry name" value="MscS_channel_TM-2"/>
</dbReference>
<dbReference type="InterPro" id="IPR023408">
    <property type="entry name" value="MscS_beta-dom_sf"/>
</dbReference>
<evidence type="ECO:0000313" key="12">
    <source>
        <dbReference type="Proteomes" id="UP000245166"/>
    </source>
</evidence>
<dbReference type="SUPFAM" id="SSF82861">
    <property type="entry name" value="Mechanosensitive channel protein MscS (YggB), transmembrane region"/>
    <property type="match status" value="1"/>
</dbReference>
<dbReference type="InterPro" id="IPR010920">
    <property type="entry name" value="LSM_dom_sf"/>
</dbReference>
<dbReference type="SUPFAM" id="SSF82689">
    <property type="entry name" value="Mechanosensitive channel protein MscS (YggB), C-terminal domain"/>
    <property type="match status" value="1"/>
</dbReference>
<evidence type="ECO:0000256" key="2">
    <source>
        <dbReference type="ARBA" id="ARBA00008017"/>
    </source>
</evidence>